<feature type="region of interest" description="Disordered" evidence="5">
    <location>
        <begin position="1"/>
        <end position="21"/>
    </location>
</feature>
<organism evidence="8 9">
    <name type="scientific">Pseudocercospora musae</name>
    <dbReference type="NCBI Taxonomy" id="113226"/>
    <lineage>
        <taxon>Eukaryota</taxon>
        <taxon>Fungi</taxon>
        <taxon>Dikarya</taxon>
        <taxon>Ascomycota</taxon>
        <taxon>Pezizomycotina</taxon>
        <taxon>Dothideomycetes</taxon>
        <taxon>Dothideomycetidae</taxon>
        <taxon>Mycosphaerellales</taxon>
        <taxon>Mycosphaerellaceae</taxon>
        <taxon>Pseudocercospora</taxon>
    </lineage>
</organism>
<feature type="coiled-coil region" evidence="4">
    <location>
        <begin position="810"/>
        <end position="870"/>
    </location>
</feature>
<evidence type="ECO:0000256" key="1">
    <source>
        <dbReference type="ARBA" id="ARBA00004267"/>
    </source>
</evidence>
<evidence type="ECO:0000259" key="6">
    <source>
        <dbReference type="Pfam" id="PF06657"/>
    </source>
</evidence>
<evidence type="ECO:0000313" key="9">
    <source>
        <dbReference type="Proteomes" id="UP000073492"/>
    </source>
</evidence>
<feature type="region of interest" description="Disordered" evidence="5">
    <location>
        <begin position="640"/>
        <end position="681"/>
    </location>
</feature>
<feature type="compositionally biased region" description="Polar residues" evidence="5">
    <location>
        <begin position="1"/>
        <end position="10"/>
    </location>
</feature>
<reference evidence="8 9" key="1">
    <citation type="submission" date="2015-07" db="EMBL/GenBank/DDBJ databases">
        <title>Comparative genomics of the Sigatoka disease complex on banana suggests a link between parallel evolutionary changes in Pseudocercospora fijiensis and Pseudocercospora eumusae and increased virulence on the banana host.</title>
        <authorList>
            <person name="Chang T.-C."/>
            <person name="Salvucci A."/>
            <person name="Crous P.W."/>
            <person name="Stergiopoulos I."/>
        </authorList>
    </citation>
    <scope>NUCLEOTIDE SEQUENCE [LARGE SCALE GENOMIC DNA]</scope>
    <source>
        <strain evidence="8 9">CBS 116634</strain>
    </source>
</reference>
<feature type="region of interest" description="Disordered" evidence="5">
    <location>
        <begin position="39"/>
        <end position="75"/>
    </location>
</feature>
<dbReference type="Pfam" id="PF14197">
    <property type="entry name" value="Cep57_CLD_2"/>
    <property type="match status" value="1"/>
</dbReference>
<feature type="region of interest" description="Disordered" evidence="5">
    <location>
        <begin position="446"/>
        <end position="577"/>
    </location>
</feature>
<feature type="coiled-coil region" evidence="4">
    <location>
        <begin position="300"/>
        <end position="382"/>
    </location>
</feature>
<feature type="coiled-coil region" evidence="4">
    <location>
        <begin position="411"/>
        <end position="445"/>
    </location>
</feature>
<feature type="compositionally biased region" description="Basic and acidic residues" evidence="5">
    <location>
        <begin position="501"/>
        <end position="511"/>
    </location>
</feature>
<proteinExistence type="predicted"/>
<dbReference type="OrthoDB" id="76453at2759"/>
<protein>
    <submittedName>
        <fullName evidence="8">Uncharacterized protein</fullName>
    </submittedName>
</protein>
<evidence type="ECO:0000256" key="5">
    <source>
        <dbReference type="SAM" id="MobiDB-lite"/>
    </source>
</evidence>
<evidence type="ECO:0000256" key="4">
    <source>
        <dbReference type="SAM" id="Coils"/>
    </source>
</evidence>
<name>A0A139IIS1_9PEZI</name>
<dbReference type="STRING" id="113226.A0A139IIS1"/>
<dbReference type="InterPro" id="IPR024957">
    <property type="entry name" value="Cep57_MT-bd_dom"/>
</dbReference>
<keyword evidence="3" id="KW-0206">Cytoskeleton</keyword>
<gene>
    <name evidence="8" type="ORF">AC579_6390</name>
</gene>
<dbReference type="GO" id="GO:0005815">
    <property type="term" value="C:microtubule organizing center"/>
    <property type="evidence" value="ECO:0007669"/>
    <property type="project" value="UniProtKB-SubCell"/>
</dbReference>
<evidence type="ECO:0000313" key="8">
    <source>
        <dbReference type="EMBL" id="KXT14678.1"/>
    </source>
</evidence>
<dbReference type="InterPro" id="IPR025925">
    <property type="entry name" value="PPC89_CLD"/>
</dbReference>
<feature type="domain" description="Cep57 centrosome microtubule-binding" evidence="6">
    <location>
        <begin position="801"/>
        <end position="877"/>
    </location>
</feature>
<dbReference type="InterPro" id="IPR051756">
    <property type="entry name" value="Centrosomal_MT-associated"/>
</dbReference>
<comment type="subcellular location">
    <subcellularLocation>
        <location evidence="1">Cytoplasm</location>
        <location evidence="1">Cytoskeleton</location>
        <location evidence="1">Microtubule organizing center</location>
    </subcellularLocation>
</comment>
<dbReference type="Pfam" id="PF06657">
    <property type="entry name" value="Cep57_MT_bd"/>
    <property type="match status" value="1"/>
</dbReference>
<feature type="domain" description="PPC89 centrosome localisation" evidence="7">
    <location>
        <begin position="366"/>
        <end position="430"/>
    </location>
</feature>
<evidence type="ECO:0000259" key="7">
    <source>
        <dbReference type="Pfam" id="PF14197"/>
    </source>
</evidence>
<feature type="region of interest" description="Disordered" evidence="5">
    <location>
        <begin position="103"/>
        <end position="176"/>
    </location>
</feature>
<dbReference type="AlphaFoldDB" id="A0A139IIS1"/>
<dbReference type="EMBL" id="LFZO01000077">
    <property type="protein sequence ID" value="KXT14678.1"/>
    <property type="molecule type" value="Genomic_DNA"/>
</dbReference>
<evidence type="ECO:0000256" key="3">
    <source>
        <dbReference type="ARBA" id="ARBA00023212"/>
    </source>
</evidence>
<accession>A0A139IIS1</accession>
<dbReference type="PANTHER" id="PTHR19336:SF9">
    <property type="entry name" value="SPINDLE POLE BODY PROTEIN PPC89"/>
    <property type="match status" value="1"/>
</dbReference>
<keyword evidence="9" id="KW-1185">Reference proteome</keyword>
<dbReference type="PANTHER" id="PTHR19336">
    <property type="entry name" value="UNCHARACTERIZED DUF1167"/>
    <property type="match status" value="1"/>
</dbReference>
<evidence type="ECO:0000256" key="2">
    <source>
        <dbReference type="ARBA" id="ARBA00022490"/>
    </source>
</evidence>
<dbReference type="Proteomes" id="UP000073492">
    <property type="component" value="Unassembled WGS sequence"/>
</dbReference>
<feature type="compositionally biased region" description="Basic and acidic residues" evidence="5">
    <location>
        <begin position="519"/>
        <end position="544"/>
    </location>
</feature>
<comment type="caution">
    <text evidence="8">The sequence shown here is derived from an EMBL/GenBank/DDBJ whole genome shotgun (WGS) entry which is preliminary data.</text>
</comment>
<dbReference type="GO" id="GO:0008017">
    <property type="term" value="F:microtubule binding"/>
    <property type="evidence" value="ECO:0007669"/>
    <property type="project" value="InterPro"/>
</dbReference>
<sequence length="956" mass="106214">MSHFPTSRPSSPYCDGDGDDNIFTTATQTSFQNANDIVHSTPQQQHPDNAHAFPLHYNQHPDIYDQDTPGSADMSIELGRGVKRSAHQQDQHLSSNAIFSFANDNSQYDFPDTPPSRPRNSQRKLDDTLRKEASIRRATETARTSDTMKRSNAGGRRAVSESQARTGADVEPAQENATATVVASRFAQRVSSSYNIPTRYTTTAGLASAHNTPRRQTAGNATVQSTTNSINQSFMLPDVADITELISGPRANGTPLVRQTATTRSRFVSTSYRGKLQTQTHLPVTAVGLPEDEKAIFASLQMLHDRVNQLEHERNEAHKHIEEYEREVIELRSQLQVVDGRPDSGLGSEEDTREVNVPAAQKAKLQAKVKAAEDRLERSERKASVSNITVTRVTKERDILLSQLATAYFKNEVLEEENETFRESLSELRSSNEGLRARVQELEHENALLRPELPSQGASDKQDTRTTRHRTSSAQLNDRSDDISDGMNLGGKAFGGKQTKRLSELDRDGSRNDQAGETVMRELASHTEREIQKHRDARTAERAPNKAQRQSIARSRSKSRRRTSLVETDRLHRQASAPVEIEQTKSFPAGNDITRRSPRSTKLTEQFGHDLTVLSDLDPLDVARLRRKLEEELQAERCGHSEHVRVDEENAVTGHSTSHRSLSRRPSLKDTTTGSGRVDLEGNSIDDILKVTKSVRVQSPHTSDEISHSDHHAVDLGNFSSLSNISRRRRRTASADGMTSAFIIPDLELNTSSSLATEVGSKCVPHRASQCTACEHEDTQVDIPTPVPVTEREELEDMTNATVRPSQPPAEALAKVIKNLEDEIKHLKLKRDSKNRIYNQHEPALARRKRVAVKELIDALTAEIERKSDQVYALYDVFEGQKESMAGKKAQEMNDVDIEETLQSLGVDAAELSGRVGRSAPVGLDGLDDLSYASELPFEGFSEIESEDGEDKGAKV</sequence>
<keyword evidence="2" id="KW-0963">Cytoplasm</keyword>
<feature type="compositionally biased region" description="Basic and acidic residues" evidence="5">
    <location>
        <begin position="123"/>
        <end position="140"/>
    </location>
</feature>
<keyword evidence="4" id="KW-0175">Coiled coil</keyword>